<keyword evidence="5" id="KW-1185">Reference proteome</keyword>
<dbReference type="Gramene" id="OE9A101034T1">
    <property type="protein sequence ID" value="OE9A101034C1"/>
    <property type="gene ID" value="OE9A101034"/>
</dbReference>
<evidence type="ECO:0000313" key="5">
    <source>
        <dbReference type="Proteomes" id="UP000594638"/>
    </source>
</evidence>
<dbReference type="InterPro" id="IPR011990">
    <property type="entry name" value="TPR-like_helical_dom_sf"/>
</dbReference>
<dbReference type="Pfam" id="PF13041">
    <property type="entry name" value="PPR_2"/>
    <property type="match status" value="1"/>
</dbReference>
<gene>
    <name evidence="4" type="ORF">OLEA9_A101034</name>
</gene>
<dbReference type="Gene3D" id="1.25.40.10">
    <property type="entry name" value="Tetratricopeptide repeat domain"/>
    <property type="match status" value="1"/>
</dbReference>
<keyword evidence="2" id="KW-0677">Repeat</keyword>
<dbReference type="AlphaFoldDB" id="A0A8S0T4J5"/>
<accession>A0A8S0T4J5</accession>
<evidence type="ECO:0008006" key="6">
    <source>
        <dbReference type="Google" id="ProtNLM"/>
    </source>
</evidence>
<evidence type="ECO:0000313" key="4">
    <source>
        <dbReference type="EMBL" id="CAA2999771.1"/>
    </source>
</evidence>
<evidence type="ECO:0000256" key="1">
    <source>
        <dbReference type="ARBA" id="ARBA00007626"/>
    </source>
</evidence>
<comment type="similarity">
    <text evidence="1">Belongs to the PPR family. P subfamily.</text>
</comment>
<evidence type="ECO:0000256" key="3">
    <source>
        <dbReference type="PROSITE-ProRule" id="PRU00708"/>
    </source>
</evidence>
<proteinExistence type="inferred from homology"/>
<dbReference type="PANTHER" id="PTHR47941">
    <property type="entry name" value="PENTATRICOPEPTIDE REPEAT-CONTAINING PROTEIN 3, MITOCHONDRIAL"/>
    <property type="match status" value="1"/>
</dbReference>
<comment type="caution">
    <text evidence="4">The sequence shown here is derived from an EMBL/GenBank/DDBJ whole genome shotgun (WGS) entry which is preliminary data.</text>
</comment>
<sequence length="82" mass="9023">MVKNGLNPDTATNNTLLYECCRKDGMVEAEVPFDEMQHIGAVPNLVSYNLLIRIGATPDAMKICDEMMKNGCLVDVVGYNTI</sequence>
<evidence type="ECO:0000256" key="2">
    <source>
        <dbReference type="ARBA" id="ARBA00022737"/>
    </source>
</evidence>
<reference evidence="4 5" key="1">
    <citation type="submission" date="2019-12" db="EMBL/GenBank/DDBJ databases">
        <authorList>
            <person name="Alioto T."/>
            <person name="Alioto T."/>
            <person name="Gomez Garrido J."/>
        </authorList>
    </citation>
    <scope>NUCLEOTIDE SEQUENCE [LARGE SCALE GENOMIC DNA]</scope>
</reference>
<dbReference type="Proteomes" id="UP000594638">
    <property type="component" value="Unassembled WGS sequence"/>
</dbReference>
<dbReference type="EMBL" id="CACTIH010005650">
    <property type="protein sequence ID" value="CAA2999771.1"/>
    <property type="molecule type" value="Genomic_DNA"/>
</dbReference>
<organism evidence="4 5">
    <name type="scientific">Olea europaea subsp. europaea</name>
    <dbReference type="NCBI Taxonomy" id="158383"/>
    <lineage>
        <taxon>Eukaryota</taxon>
        <taxon>Viridiplantae</taxon>
        <taxon>Streptophyta</taxon>
        <taxon>Embryophyta</taxon>
        <taxon>Tracheophyta</taxon>
        <taxon>Spermatophyta</taxon>
        <taxon>Magnoliopsida</taxon>
        <taxon>eudicotyledons</taxon>
        <taxon>Gunneridae</taxon>
        <taxon>Pentapetalae</taxon>
        <taxon>asterids</taxon>
        <taxon>lamiids</taxon>
        <taxon>Lamiales</taxon>
        <taxon>Oleaceae</taxon>
        <taxon>Oleeae</taxon>
        <taxon>Olea</taxon>
    </lineage>
</organism>
<dbReference type="PROSITE" id="PS51375">
    <property type="entry name" value="PPR"/>
    <property type="match status" value="1"/>
</dbReference>
<name>A0A8S0T4J5_OLEEU</name>
<dbReference type="OrthoDB" id="185373at2759"/>
<feature type="repeat" description="PPR" evidence="3">
    <location>
        <begin position="9"/>
        <end position="43"/>
    </location>
</feature>
<dbReference type="InterPro" id="IPR002885">
    <property type="entry name" value="PPR_rpt"/>
</dbReference>
<protein>
    <recommendedName>
        <fullName evidence="6">Pentatricopeptide repeat-containing protein</fullName>
    </recommendedName>
</protein>